<evidence type="ECO:0000256" key="9">
    <source>
        <dbReference type="ARBA" id="ARBA00022679"/>
    </source>
</evidence>
<evidence type="ECO:0000256" key="7">
    <source>
        <dbReference type="ARBA" id="ARBA00022490"/>
    </source>
</evidence>
<comment type="subcellular location">
    <subcellularLocation>
        <location evidence="2 15 16">Cytoplasm</location>
    </subcellularLocation>
</comment>
<dbReference type="InterPro" id="IPR023148">
    <property type="entry name" value="tRNA_m1G_MeTrfase_C_sf"/>
</dbReference>
<dbReference type="PANTHER" id="PTHR46417">
    <property type="entry name" value="TRNA (GUANINE-N(1)-)-METHYLTRANSFERASE"/>
    <property type="match status" value="1"/>
</dbReference>
<evidence type="ECO:0000256" key="11">
    <source>
        <dbReference type="ARBA" id="ARBA00022694"/>
    </source>
</evidence>
<feature type="binding site" evidence="15">
    <location>
        <position position="113"/>
    </location>
    <ligand>
        <name>S-adenosyl-L-methionine</name>
        <dbReference type="ChEBI" id="CHEBI:59789"/>
    </ligand>
</feature>
<evidence type="ECO:0000256" key="8">
    <source>
        <dbReference type="ARBA" id="ARBA00022603"/>
    </source>
</evidence>
<dbReference type="HAMAP" id="MF_00605">
    <property type="entry name" value="TrmD"/>
    <property type="match status" value="1"/>
</dbReference>
<feature type="binding site" evidence="15">
    <location>
        <begin position="133"/>
        <end position="138"/>
    </location>
    <ligand>
        <name>S-adenosyl-L-methionine</name>
        <dbReference type="ChEBI" id="CHEBI:59789"/>
    </ligand>
</feature>
<dbReference type="InterPro" id="IPR029028">
    <property type="entry name" value="Alpha/beta_knot_MTases"/>
</dbReference>
<evidence type="ECO:0000256" key="4">
    <source>
        <dbReference type="ARBA" id="ARBA00011738"/>
    </source>
</evidence>
<gene>
    <name evidence="15 18" type="primary">trmD</name>
    <name evidence="18" type="ORF">CaldiYA01_15310</name>
</gene>
<evidence type="ECO:0000256" key="5">
    <source>
        <dbReference type="ARBA" id="ARBA00012807"/>
    </source>
</evidence>
<evidence type="ECO:0000256" key="6">
    <source>
        <dbReference type="ARBA" id="ARBA00014679"/>
    </source>
</evidence>
<evidence type="ECO:0000256" key="3">
    <source>
        <dbReference type="ARBA" id="ARBA00007630"/>
    </source>
</evidence>
<comment type="similarity">
    <text evidence="3 15 16">Belongs to the RNA methyltransferase TrmD family.</text>
</comment>
<evidence type="ECO:0000256" key="15">
    <source>
        <dbReference type="HAMAP-Rule" id="MF_00605"/>
    </source>
</evidence>
<keyword evidence="19" id="KW-1185">Reference proteome</keyword>
<name>A0ABN6E7W7_9FIRM</name>
<dbReference type="SUPFAM" id="SSF75217">
    <property type="entry name" value="alpha/beta knot"/>
    <property type="match status" value="1"/>
</dbReference>
<comment type="catalytic activity">
    <reaction evidence="14 15 16">
        <text>guanosine(37) in tRNA + S-adenosyl-L-methionine = N(1)-methylguanosine(37) in tRNA + S-adenosyl-L-homocysteine + H(+)</text>
        <dbReference type="Rhea" id="RHEA:36899"/>
        <dbReference type="Rhea" id="RHEA-COMP:10145"/>
        <dbReference type="Rhea" id="RHEA-COMP:10147"/>
        <dbReference type="ChEBI" id="CHEBI:15378"/>
        <dbReference type="ChEBI" id="CHEBI:57856"/>
        <dbReference type="ChEBI" id="CHEBI:59789"/>
        <dbReference type="ChEBI" id="CHEBI:73542"/>
        <dbReference type="ChEBI" id="CHEBI:74269"/>
        <dbReference type="EC" id="2.1.1.228"/>
    </reaction>
</comment>
<keyword evidence="10 15" id="KW-0949">S-adenosyl-L-methionine</keyword>
<dbReference type="Pfam" id="PF01746">
    <property type="entry name" value="tRNA_m1G_MT"/>
    <property type="match status" value="1"/>
</dbReference>
<evidence type="ECO:0000313" key="18">
    <source>
        <dbReference type="EMBL" id="BCS81571.1"/>
    </source>
</evidence>
<dbReference type="Gene3D" id="1.10.1270.20">
    <property type="entry name" value="tRNA(m1g37)methyltransferase, domain 2"/>
    <property type="match status" value="1"/>
</dbReference>
<evidence type="ECO:0000256" key="14">
    <source>
        <dbReference type="ARBA" id="ARBA00047783"/>
    </source>
</evidence>
<dbReference type="InterPro" id="IPR029026">
    <property type="entry name" value="tRNA_m1G_MTases_N"/>
</dbReference>
<sequence length="247" mass="28588">MKMVFKVLTLFPEVILTATNYSILKKAQQKGLIKIETINIRDFTMDKHKRTDDYPYGGGFGMVMTAQPIIDAYESIKPAKPHRVIYLTPQGKTYTQRYAEQLSKEEEIVIICGHYEGIDQRVIDMIVTDEISIGDYVLTGGEYAALVVIDSVSRLVKGVIEEKSAQEESFSTGLLEYPQYTRPFEFRGQKVPEILLCGDHDKIRKWRRYQSLLKTIKNRPDLLENFKLTDEDREFLIKYCETQKIVL</sequence>
<organism evidence="18 19">
    <name type="scientific">Caldicellulosiruptor diazotrophicus</name>
    <dbReference type="NCBI Taxonomy" id="2806205"/>
    <lineage>
        <taxon>Bacteria</taxon>
        <taxon>Bacillati</taxon>
        <taxon>Bacillota</taxon>
        <taxon>Bacillota incertae sedis</taxon>
        <taxon>Caldicellulosiruptorales</taxon>
        <taxon>Caldicellulosiruptoraceae</taxon>
        <taxon>Caldicellulosiruptor</taxon>
    </lineage>
</organism>
<keyword evidence="9 15" id="KW-0808">Transferase</keyword>
<dbReference type="InterPro" id="IPR016009">
    <property type="entry name" value="tRNA_MeTrfase_TRMD/TRM10"/>
</dbReference>
<feature type="domain" description="tRNA methyltransferase TRMD/TRM10-type" evidence="17">
    <location>
        <begin position="3"/>
        <end position="224"/>
    </location>
</feature>
<dbReference type="EC" id="2.1.1.228" evidence="5 15"/>
<evidence type="ECO:0000256" key="2">
    <source>
        <dbReference type="ARBA" id="ARBA00004496"/>
    </source>
</evidence>
<dbReference type="Gene3D" id="3.40.1280.10">
    <property type="match status" value="1"/>
</dbReference>
<dbReference type="Proteomes" id="UP000663623">
    <property type="component" value="Chromosome"/>
</dbReference>
<dbReference type="InterPro" id="IPR002649">
    <property type="entry name" value="tRNA_m1G_MeTrfase_TrmD"/>
</dbReference>
<comment type="subunit">
    <text evidence="4 15 16">Homodimer.</text>
</comment>
<evidence type="ECO:0000256" key="10">
    <source>
        <dbReference type="ARBA" id="ARBA00022691"/>
    </source>
</evidence>
<evidence type="ECO:0000256" key="12">
    <source>
        <dbReference type="ARBA" id="ARBA00029736"/>
    </source>
</evidence>
<dbReference type="NCBIfam" id="NF000648">
    <property type="entry name" value="PRK00026.1"/>
    <property type="match status" value="1"/>
</dbReference>
<evidence type="ECO:0000256" key="13">
    <source>
        <dbReference type="ARBA" id="ARBA00033392"/>
    </source>
</evidence>
<evidence type="ECO:0000313" key="19">
    <source>
        <dbReference type="Proteomes" id="UP000663623"/>
    </source>
</evidence>
<dbReference type="NCBIfam" id="TIGR00088">
    <property type="entry name" value="trmD"/>
    <property type="match status" value="1"/>
</dbReference>
<keyword evidence="11 15" id="KW-0819">tRNA processing</keyword>
<dbReference type="CDD" id="cd18080">
    <property type="entry name" value="TrmD-like"/>
    <property type="match status" value="1"/>
</dbReference>
<dbReference type="PANTHER" id="PTHR46417:SF1">
    <property type="entry name" value="TRNA (GUANINE-N(1)-)-METHYLTRANSFERASE"/>
    <property type="match status" value="1"/>
</dbReference>
<protein>
    <recommendedName>
        <fullName evidence="6 15">tRNA (guanine-N(1)-)-methyltransferase</fullName>
        <ecNumber evidence="5 15">2.1.1.228</ecNumber>
    </recommendedName>
    <alternativeName>
        <fullName evidence="12 15">M1G-methyltransferase</fullName>
    </alternativeName>
    <alternativeName>
        <fullName evidence="13 15">tRNA [GM37] methyltransferase</fullName>
    </alternativeName>
</protein>
<keyword evidence="7 15" id="KW-0963">Cytoplasm</keyword>
<evidence type="ECO:0000256" key="1">
    <source>
        <dbReference type="ARBA" id="ARBA00002634"/>
    </source>
</evidence>
<dbReference type="PIRSF" id="PIRSF000386">
    <property type="entry name" value="tRNA_mtase"/>
    <property type="match status" value="1"/>
</dbReference>
<comment type="function">
    <text evidence="1 15 16">Specifically methylates guanosine-37 in various tRNAs.</text>
</comment>
<reference evidence="18 19" key="1">
    <citation type="submission" date="2021-02" db="EMBL/GenBank/DDBJ databases">
        <title>Nitrogen-fixing ability and nitrogen fixation related genes of thermophilic fermentative bacteria in the genus Caldicellulosiruptor.</title>
        <authorList>
            <person name="Chen Y."/>
            <person name="Nishihara A."/>
            <person name="Haruta S."/>
        </authorList>
    </citation>
    <scope>NUCLEOTIDE SEQUENCE [LARGE SCALE GENOMIC DNA]</scope>
    <source>
        <strain evidence="18 19">YA01</strain>
    </source>
</reference>
<evidence type="ECO:0000256" key="16">
    <source>
        <dbReference type="RuleBase" id="RU003464"/>
    </source>
</evidence>
<keyword evidence="8 15" id="KW-0489">Methyltransferase</keyword>
<accession>A0ABN6E7W7</accession>
<evidence type="ECO:0000259" key="17">
    <source>
        <dbReference type="Pfam" id="PF01746"/>
    </source>
</evidence>
<proteinExistence type="inferred from homology"/>
<dbReference type="EMBL" id="AP024480">
    <property type="protein sequence ID" value="BCS81571.1"/>
    <property type="molecule type" value="Genomic_DNA"/>
</dbReference>